<dbReference type="InterPro" id="IPR000182">
    <property type="entry name" value="GNAT_dom"/>
</dbReference>
<dbReference type="SUPFAM" id="SSF55729">
    <property type="entry name" value="Acyl-CoA N-acyltransferases (Nat)"/>
    <property type="match status" value="1"/>
</dbReference>
<proteinExistence type="predicted"/>
<dbReference type="PhylomeDB" id="A9AAC9"/>
<reference evidence="4" key="1">
    <citation type="submission" date="2007-10" db="EMBL/GenBank/DDBJ databases">
        <title>Complete sequence of Methanococcus maripaludis C6.</title>
        <authorList>
            <consortium name="US DOE Joint Genome Institute"/>
            <person name="Copeland A."/>
            <person name="Lucas S."/>
            <person name="Lapidus A."/>
            <person name="Barry K."/>
            <person name="Glavina del Rio T."/>
            <person name="Dalin E."/>
            <person name="Tice H."/>
            <person name="Pitluck S."/>
            <person name="Clum A."/>
            <person name="Schmutz J."/>
            <person name="Larimer F."/>
            <person name="Land M."/>
            <person name="Hauser L."/>
            <person name="Kyrpides N."/>
            <person name="Mikhailova N."/>
            <person name="Sieprawska-Lupa M."/>
            <person name="Whitman W.B."/>
            <person name="Richardson P."/>
        </authorList>
    </citation>
    <scope>NUCLEOTIDE SEQUENCE [LARGE SCALE GENOMIC DNA]</scope>
    <source>
        <strain evidence="4">C6</strain>
    </source>
</reference>
<dbReference type="eggNOG" id="arCOG00833">
    <property type="taxonomic scope" value="Archaea"/>
</dbReference>
<dbReference type="CDD" id="cd04301">
    <property type="entry name" value="NAT_SF"/>
    <property type="match status" value="1"/>
</dbReference>
<dbReference type="GO" id="GO:0008080">
    <property type="term" value="F:N-acetyltransferase activity"/>
    <property type="evidence" value="ECO:0007669"/>
    <property type="project" value="UniProtKB-ARBA"/>
</dbReference>
<dbReference type="HOGENOM" id="CLU_013985_26_0_2"/>
<keyword evidence="2" id="KW-0012">Acyltransferase</keyword>
<dbReference type="Pfam" id="PF00583">
    <property type="entry name" value="Acetyltransf_1"/>
    <property type="match status" value="1"/>
</dbReference>
<dbReference type="PROSITE" id="PS51186">
    <property type="entry name" value="GNAT"/>
    <property type="match status" value="1"/>
</dbReference>
<evidence type="ECO:0000259" key="3">
    <source>
        <dbReference type="PROSITE" id="PS51186"/>
    </source>
</evidence>
<dbReference type="PANTHER" id="PTHR10908">
    <property type="entry name" value="SEROTONIN N-ACETYLTRANSFERASE"/>
    <property type="match status" value="1"/>
</dbReference>
<dbReference type="InterPro" id="IPR051635">
    <property type="entry name" value="SNAT-like"/>
</dbReference>
<feature type="domain" description="N-acetyltransferase" evidence="3">
    <location>
        <begin position="4"/>
        <end position="175"/>
    </location>
</feature>
<dbReference type="STRING" id="444158.MmarC6_1489"/>
<dbReference type="OrthoDB" id="43754at2157"/>
<name>A9AAC9_METM6</name>
<organism evidence="4">
    <name type="scientific">Methanococcus maripaludis (strain C6 / ATCC BAA-1332)</name>
    <dbReference type="NCBI Taxonomy" id="444158"/>
    <lineage>
        <taxon>Archaea</taxon>
        <taxon>Methanobacteriati</taxon>
        <taxon>Methanobacteriota</taxon>
        <taxon>Methanomada group</taxon>
        <taxon>Methanococci</taxon>
        <taxon>Methanococcales</taxon>
        <taxon>Methanococcaceae</taxon>
        <taxon>Methanococcus</taxon>
    </lineage>
</organism>
<evidence type="ECO:0000256" key="2">
    <source>
        <dbReference type="ARBA" id="ARBA00023315"/>
    </source>
</evidence>
<keyword evidence="1 4" id="KW-0808">Transferase</keyword>
<accession>A9AAC9</accession>
<protein>
    <submittedName>
        <fullName evidence="4">GCN5-related N-acetyltransferase</fullName>
    </submittedName>
</protein>
<dbReference type="AlphaFoldDB" id="A9AAC9"/>
<dbReference type="EMBL" id="CP000867">
    <property type="protein sequence ID" value="ABX02302.1"/>
    <property type="molecule type" value="Genomic_DNA"/>
</dbReference>
<dbReference type="PANTHER" id="PTHR10908:SF0">
    <property type="entry name" value="SEROTONIN N-ACETYLTRANSFERASE"/>
    <property type="match status" value="1"/>
</dbReference>
<dbReference type="InterPro" id="IPR016181">
    <property type="entry name" value="Acyl_CoA_acyltransferase"/>
</dbReference>
<evidence type="ECO:0000256" key="1">
    <source>
        <dbReference type="ARBA" id="ARBA00022679"/>
    </source>
</evidence>
<sequence>MEKVVIRNARKNDITEIMNIEYDSFVEGISESKDAFLNRINTFSNGFLVLEVDSEVSGYISSEIWEYSENINEKMFDLNHDIKKVHNINGSELYISSIGILKEHRKKGYGNLLFNELIERVTKQYKISSMILTVSVKWHAAIRLYEKNGFKEISKIKEFFEDDDCSDGILMRKYI</sequence>
<dbReference type="KEGG" id="mmx:MmarC6_1489"/>
<gene>
    <name evidence="4" type="ordered locus">MmarC6_1489</name>
</gene>
<dbReference type="Gene3D" id="3.40.630.30">
    <property type="match status" value="1"/>
</dbReference>
<evidence type="ECO:0000313" key="4">
    <source>
        <dbReference type="EMBL" id="ABX02302.1"/>
    </source>
</evidence>